<dbReference type="InterPro" id="IPR009091">
    <property type="entry name" value="RCC1/BLIP-II"/>
</dbReference>
<dbReference type="InterPro" id="IPR051553">
    <property type="entry name" value="Ran_GTPase-activating"/>
</dbReference>
<reference evidence="6 7" key="2">
    <citation type="submission" date="2019-09" db="EMBL/GenBank/DDBJ databases">
        <authorList>
            <person name="Jin C."/>
        </authorList>
    </citation>
    <scope>NUCLEOTIDE SEQUENCE [LARGE SCALE GENOMIC DNA]</scope>
    <source>
        <strain evidence="6 7">BN130099</strain>
    </source>
</reference>
<dbReference type="PRINTS" id="PR00633">
    <property type="entry name" value="RCCNDNSATION"/>
</dbReference>
<evidence type="ECO:0000256" key="2">
    <source>
        <dbReference type="ARBA" id="ARBA00022737"/>
    </source>
</evidence>
<dbReference type="EMBL" id="VUJV01000003">
    <property type="protein sequence ID" value="KAA1418893.1"/>
    <property type="molecule type" value="Genomic_DNA"/>
</dbReference>
<evidence type="ECO:0000313" key="6">
    <source>
        <dbReference type="EMBL" id="KAA1418893.1"/>
    </source>
</evidence>
<name>A0A5B1LDT7_9ACTN</name>
<dbReference type="AlphaFoldDB" id="A0A5B1LDT7"/>
<feature type="domain" description="Calx-beta" evidence="5">
    <location>
        <begin position="143"/>
        <end position="245"/>
    </location>
</feature>
<gene>
    <name evidence="6" type="ORF">F0U44_10470</name>
</gene>
<dbReference type="InterPro" id="IPR038081">
    <property type="entry name" value="CalX-like_sf"/>
</dbReference>
<dbReference type="InterPro" id="IPR000408">
    <property type="entry name" value="Reg_chr_condens"/>
</dbReference>
<evidence type="ECO:0000256" key="1">
    <source>
        <dbReference type="ARBA" id="ARBA00022729"/>
    </source>
</evidence>
<feature type="signal peptide" evidence="4">
    <location>
        <begin position="1"/>
        <end position="26"/>
    </location>
</feature>
<dbReference type="InterPro" id="IPR003644">
    <property type="entry name" value="Calx_beta"/>
</dbReference>
<keyword evidence="7" id="KW-1185">Reference proteome</keyword>
<sequence>MTRSLLCRALVVTTAAGSLITPAAQAAQPAQAAPQRVVLPVLTIGDTAVVEGSTGARTARFTVTLSATSATQVTAHYATLDGTATTGGADYTAASGTVTIPAGALSATVNVNVRGDTTTEPAESYRVRLTAPSGATVGRASGTGRIVNDDPPLTGLRVAAGDASITEGNGGSRNATVSVTLSSPAPAALTVDWSTIAGTATAATDFTTRSGRLSFATGATTAYVTVPVLGDTQFEPTETVAVKLATPTGGARIARAGTISITNDDAEPPVSPVGKLSAGTLHTCAVVAGGAVKCWGFNTDGQLGNGTYNTAYAPTTVTGLTGATAVAAGHGHTCALMSDTTVKCWGINENLELGLGIDTQTERATDRLSPVAVPGLTGVVSIDAGSHHTCAIVTGGTVKCWGEGYGGRLGNGGSGDIASPTTVAGWAGAVQISAGREHTCARWADGTVKCSGYNFNGELGDGSRTDRMTPVSVTGITGASSVVTGYFHTCVIVSGAPRCFGYNFEGALGDGTQEMRLTPVPMTGVTSAANISLGQDHTCVTLTSGAARCVGFNGFEGRLGNNDTVDTLTTVPVSELSGGTVIESGTYHTCAVVTGNAVKCWGADAAGQLGNGTGAGTLKPVTVTGVTIG</sequence>
<dbReference type="GO" id="GO:0016020">
    <property type="term" value="C:membrane"/>
    <property type="evidence" value="ECO:0007669"/>
    <property type="project" value="InterPro"/>
</dbReference>
<evidence type="ECO:0000256" key="3">
    <source>
        <dbReference type="ARBA" id="ARBA00022837"/>
    </source>
</evidence>
<proteinExistence type="predicted"/>
<dbReference type="PANTHER" id="PTHR45982">
    <property type="entry name" value="REGULATOR OF CHROMOSOME CONDENSATION"/>
    <property type="match status" value="1"/>
</dbReference>
<comment type="caution">
    <text evidence="6">The sequence shown here is derived from an EMBL/GenBank/DDBJ whole genome shotgun (WGS) entry which is preliminary data.</text>
</comment>
<dbReference type="GO" id="GO:0005737">
    <property type="term" value="C:cytoplasm"/>
    <property type="evidence" value="ECO:0007669"/>
    <property type="project" value="TreeGrafter"/>
</dbReference>
<dbReference type="Gene3D" id="2.130.10.30">
    <property type="entry name" value="Regulator of chromosome condensation 1/beta-lactamase-inhibitor protein II"/>
    <property type="match status" value="1"/>
</dbReference>
<dbReference type="RefSeq" id="WP_149728233.1">
    <property type="nucleotide sequence ID" value="NZ_VUJV01000003.1"/>
</dbReference>
<dbReference type="SMART" id="SM00237">
    <property type="entry name" value="Calx_beta"/>
    <property type="match status" value="2"/>
</dbReference>
<keyword evidence="1 4" id="KW-0732">Signal</keyword>
<evidence type="ECO:0000259" key="5">
    <source>
        <dbReference type="SMART" id="SM00237"/>
    </source>
</evidence>
<reference evidence="6 7" key="1">
    <citation type="submission" date="2019-09" db="EMBL/GenBank/DDBJ databases">
        <title>Nocardioides panacisoli sp. nov., isolated from the soil of a ginseng field.</title>
        <authorList>
            <person name="Cho C."/>
        </authorList>
    </citation>
    <scope>NUCLEOTIDE SEQUENCE [LARGE SCALE GENOMIC DNA]</scope>
    <source>
        <strain evidence="6 7">BN130099</strain>
    </source>
</reference>
<evidence type="ECO:0000313" key="7">
    <source>
        <dbReference type="Proteomes" id="UP000325003"/>
    </source>
</evidence>
<dbReference type="GO" id="GO:0007154">
    <property type="term" value="P:cell communication"/>
    <property type="evidence" value="ECO:0007669"/>
    <property type="project" value="InterPro"/>
</dbReference>
<dbReference type="PROSITE" id="PS50012">
    <property type="entry name" value="RCC1_3"/>
    <property type="match status" value="3"/>
</dbReference>
<dbReference type="Pfam" id="PF03160">
    <property type="entry name" value="Calx-beta"/>
    <property type="match status" value="2"/>
</dbReference>
<keyword evidence="3" id="KW-0106">Calcium</keyword>
<feature type="domain" description="Calx-beta" evidence="5">
    <location>
        <begin position="37"/>
        <end position="130"/>
    </location>
</feature>
<feature type="chain" id="PRO_5022988351" description="Calx-beta domain-containing protein" evidence="4">
    <location>
        <begin position="27"/>
        <end position="629"/>
    </location>
</feature>
<dbReference type="GO" id="GO:0005085">
    <property type="term" value="F:guanyl-nucleotide exchange factor activity"/>
    <property type="evidence" value="ECO:0007669"/>
    <property type="project" value="TreeGrafter"/>
</dbReference>
<accession>A0A5B1LDT7</accession>
<dbReference type="Pfam" id="PF00415">
    <property type="entry name" value="RCC1"/>
    <property type="match status" value="1"/>
</dbReference>
<dbReference type="SUPFAM" id="SSF141072">
    <property type="entry name" value="CalX-like"/>
    <property type="match status" value="2"/>
</dbReference>
<keyword evidence="2" id="KW-0677">Repeat</keyword>
<dbReference type="SUPFAM" id="SSF50985">
    <property type="entry name" value="RCC1/BLIP-II"/>
    <property type="match status" value="1"/>
</dbReference>
<dbReference type="Proteomes" id="UP000325003">
    <property type="component" value="Unassembled WGS sequence"/>
</dbReference>
<protein>
    <recommendedName>
        <fullName evidence="5">Calx-beta domain-containing protein</fullName>
    </recommendedName>
</protein>
<dbReference type="PANTHER" id="PTHR45982:SF1">
    <property type="entry name" value="REGULATOR OF CHROMOSOME CONDENSATION"/>
    <property type="match status" value="1"/>
</dbReference>
<organism evidence="6 7">
    <name type="scientific">Nocardioides humilatus</name>
    <dbReference type="NCBI Taxonomy" id="2607660"/>
    <lineage>
        <taxon>Bacteria</taxon>
        <taxon>Bacillati</taxon>
        <taxon>Actinomycetota</taxon>
        <taxon>Actinomycetes</taxon>
        <taxon>Propionibacteriales</taxon>
        <taxon>Nocardioidaceae</taxon>
        <taxon>Nocardioides</taxon>
    </lineage>
</organism>
<dbReference type="Pfam" id="PF13540">
    <property type="entry name" value="RCC1_2"/>
    <property type="match status" value="2"/>
</dbReference>
<dbReference type="Gene3D" id="2.60.40.2030">
    <property type="match status" value="2"/>
</dbReference>
<evidence type="ECO:0000256" key="4">
    <source>
        <dbReference type="SAM" id="SignalP"/>
    </source>
</evidence>